<sequence length="76" mass="8467">MPKKLIFHCIEKSANKSEKKSEKLDFQYYSPCLSDVLPESFSPTSFLTPLTVFTVFTSPLQHSANYGVAAVPTLPL</sequence>
<comment type="caution">
    <text evidence="1">The sequence shown here is derived from an EMBL/GenBank/DDBJ whole genome shotgun (WGS) entry which is preliminary data.</text>
</comment>
<name>A0A2G5VIL4_9PELO</name>
<evidence type="ECO:0000313" key="2">
    <source>
        <dbReference type="Proteomes" id="UP000230233"/>
    </source>
</evidence>
<proteinExistence type="predicted"/>
<reference evidence="2" key="1">
    <citation type="submission" date="2017-10" db="EMBL/GenBank/DDBJ databases">
        <title>Rapid genome shrinkage in a self-fertile nematode reveals novel sperm competition proteins.</title>
        <authorList>
            <person name="Yin D."/>
            <person name="Schwarz E.M."/>
            <person name="Thomas C.G."/>
            <person name="Felde R.L."/>
            <person name="Korf I.F."/>
            <person name="Cutter A.D."/>
            <person name="Schartner C.M."/>
            <person name="Ralston E.J."/>
            <person name="Meyer B.J."/>
            <person name="Haag E.S."/>
        </authorList>
    </citation>
    <scope>NUCLEOTIDE SEQUENCE [LARGE SCALE GENOMIC DNA]</scope>
    <source>
        <strain evidence="2">JU1422</strain>
    </source>
</reference>
<evidence type="ECO:0000313" key="1">
    <source>
        <dbReference type="EMBL" id="PIC51436.1"/>
    </source>
</evidence>
<dbReference type="EMBL" id="PDUG01000001">
    <property type="protein sequence ID" value="PIC51436.1"/>
    <property type="molecule type" value="Genomic_DNA"/>
</dbReference>
<dbReference type="Proteomes" id="UP000230233">
    <property type="component" value="Chromosome I"/>
</dbReference>
<protein>
    <submittedName>
        <fullName evidence="1">Uncharacterized protein</fullName>
    </submittedName>
</protein>
<gene>
    <name evidence="1" type="primary">Cnig_chr_I.g1951</name>
    <name evidence="1" type="ORF">B9Z55_001951</name>
</gene>
<accession>A0A2G5VIL4</accession>
<organism evidence="1 2">
    <name type="scientific">Caenorhabditis nigoni</name>
    <dbReference type="NCBI Taxonomy" id="1611254"/>
    <lineage>
        <taxon>Eukaryota</taxon>
        <taxon>Metazoa</taxon>
        <taxon>Ecdysozoa</taxon>
        <taxon>Nematoda</taxon>
        <taxon>Chromadorea</taxon>
        <taxon>Rhabditida</taxon>
        <taxon>Rhabditina</taxon>
        <taxon>Rhabditomorpha</taxon>
        <taxon>Rhabditoidea</taxon>
        <taxon>Rhabditidae</taxon>
        <taxon>Peloderinae</taxon>
        <taxon>Caenorhabditis</taxon>
    </lineage>
</organism>
<keyword evidence="2" id="KW-1185">Reference proteome</keyword>
<dbReference type="AlphaFoldDB" id="A0A2G5VIL4"/>